<dbReference type="GO" id="GO:0004843">
    <property type="term" value="F:cysteine-type deubiquitinase activity"/>
    <property type="evidence" value="ECO:0007669"/>
    <property type="project" value="UniProtKB-UniRule"/>
</dbReference>
<dbReference type="AlphaFoldDB" id="X6N2M1"/>
<dbReference type="InterPro" id="IPR018200">
    <property type="entry name" value="USP_CS"/>
</dbReference>
<dbReference type="InterPro" id="IPR028889">
    <property type="entry name" value="USP"/>
</dbReference>
<keyword evidence="1" id="KW-0788">Thiol protease</keyword>
<protein>
    <recommendedName>
        <fullName evidence="1">Ubiquitin carboxyl-terminal hydrolase</fullName>
        <ecNumber evidence="1">3.4.19.12</ecNumber>
    </recommendedName>
</protein>
<sequence length="873" mass="101166">NNNNNNNNNDNNNDNNNNNSNNDHRPNCSEQTDVGRKIKASCLAFCSQILSTLLSMEPVFQSVVPHYHIKLKPGSILESSQWRKHKDKLVYKTLQLSDIILQWANVPPDQEIQFETASNPTDNDDIEENEKKSASRMDATNSDSQHNAPPSTDNMQRAKTEQNGQRNDLESVLSPRQADLQVRRAVSVLEVNRHDMGPAGANILVECLFILVGCIRTFPKYVEILFEMSELQGWLTKLLFNHHYPDTREQVCKALQMLSRLPVDNKSVPISIRLLNELVKVFKWSDAQQPQCDEFFKLLLHVFDHVCRIYKETDTSVSSQVRYYCEEFVKVLKNYISTEDYADPERTDEFLEGTLKLLRLCSAYRLFKDDLQSHSVNELIQYVYEDCLFNVPQQNDPGCKCKSVRSRQAAFALLHSLTSLYPRTFLSLQNLIYTDPIWYHMRPRDLKDVMWKYHPTDEERFPVRYVGLKNQGATCYMNSLLQQLFINEDFRRDILEARLHTSAMAEENLGNEEKESLELRKHGILPKDSVLYQMQLLFGYLMISQKKFYDTMPLCTTLKGYDGNPLPLGEQQDVNEFCNRLFDELEHDLNKTDRMDAIRENFGGYLVSQIISKDDTCDHRSEQVERFLTVSLTVKNKANLRESLDLYVQGDLLDGDNKYFCSQCNTKILALRRVCFKTLPKCLLLHLSRFEFDFNSMTRLKLNSRFEFPMELNMEKYTAEGLAHKKGGNSKEEESDIKHDNENGNDNDNGNENENENESETEKDKQIESPTQTQVQIQIDASNSQIQSNEQSKSTKCDQPQTPQHSPSIVHPPEYYQYRLVGILVHTGGANSGHYYSFGQSSDSQWWEFNDTEVLPFDVNKFGAFDFFFFVWI</sequence>
<dbReference type="PROSITE" id="PS00972">
    <property type="entry name" value="USP_1"/>
    <property type="match status" value="1"/>
</dbReference>
<keyword evidence="1" id="KW-0645">Protease</keyword>
<dbReference type="InterPro" id="IPR038765">
    <property type="entry name" value="Papain-like_cys_pep_sf"/>
</dbReference>
<gene>
    <name evidence="4" type="ORF">RFI_16707</name>
</gene>
<dbReference type="GO" id="GO:0006508">
    <property type="term" value="P:proteolysis"/>
    <property type="evidence" value="ECO:0007669"/>
    <property type="project" value="UniProtKB-KW"/>
</dbReference>
<dbReference type="InterPro" id="IPR016024">
    <property type="entry name" value="ARM-type_fold"/>
</dbReference>
<evidence type="ECO:0000259" key="3">
    <source>
        <dbReference type="PROSITE" id="PS50235"/>
    </source>
</evidence>
<dbReference type="EMBL" id="ASPP01012535">
    <property type="protein sequence ID" value="ETO20510.1"/>
    <property type="molecule type" value="Genomic_DNA"/>
</dbReference>
<dbReference type="PROSITE" id="PS00973">
    <property type="entry name" value="USP_2"/>
    <property type="match status" value="1"/>
</dbReference>
<dbReference type="InterPro" id="IPR050164">
    <property type="entry name" value="Peptidase_C19"/>
</dbReference>
<keyword evidence="1" id="KW-0378">Hydrolase</keyword>
<reference evidence="4 5" key="1">
    <citation type="journal article" date="2013" name="Curr. Biol.">
        <title>The Genome of the Foraminiferan Reticulomyxa filosa.</title>
        <authorList>
            <person name="Glockner G."/>
            <person name="Hulsmann N."/>
            <person name="Schleicher M."/>
            <person name="Noegel A.A."/>
            <person name="Eichinger L."/>
            <person name="Gallinger C."/>
            <person name="Pawlowski J."/>
            <person name="Sierra R."/>
            <person name="Euteneuer U."/>
            <person name="Pillet L."/>
            <person name="Moustafa A."/>
            <person name="Platzer M."/>
            <person name="Groth M."/>
            <person name="Szafranski K."/>
            <person name="Schliwa M."/>
        </authorList>
    </citation>
    <scope>NUCLEOTIDE SEQUENCE [LARGE SCALE GENOMIC DNA]</scope>
</reference>
<organism evidence="4 5">
    <name type="scientific">Reticulomyxa filosa</name>
    <dbReference type="NCBI Taxonomy" id="46433"/>
    <lineage>
        <taxon>Eukaryota</taxon>
        <taxon>Sar</taxon>
        <taxon>Rhizaria</taxon>
        <taxon>Retaria</taxon>
        <taxon>Foraminifera</taxon>
        <taxon>Monothalamids</taxon>
        <taxon>Reticulomyxidae</taxon>
        <taxon>Reticulomyxa</taxon>
    </lineage>
</organism>
<evidence type="ECO:0000313" key="5">
    <source>
        <dbReference type="Proteomes" id="UP000023152"/>
    </source>
</evidence>
<evidence type="ECO:0000256" key="1">
    <source>
        <dbReference type="RuleBase" id="RU366025"/>
    </source>
</evidence>
<dbReference type="GO" id="GO:0005634">
    <property type="term" value="C:nucleus"/>
    <property type="evidence" value="ECO:0007669"/>
    <property type="project" value="TreeGrafter"/>
</dbReference>
<keyword evidence="5" id="KW-1185">Reference proteome</keyword>
<dbReference type="FunFam" id="3.90.70.10:FF:000022">
    <property type="entry name" value="Ubiquitin carboxyl-terminal hydrolase 24"/>
    <property type="match status" value="1"/>
</dbReference>
<dbReference type="PANTHER" id="PTHR24006">
    <property type="entry name" value="UBIQUITIN CARBOXYL-TERMINAL HYDROLASE"/>
    <property type="match status" value="1"/>
</dbReference>
<dbReference type="GO" id="GO:0005829">
    <property type="term" value="C:cytosol"/>
    <property type="evidence" value="ECO:0007669"/>
    <property type="project" value="TreeGrafter"/>
</dbReference>
<dbReference type="SUPFAM" id="SSF48371">
    <property type="entry name" value="ARM repeat"/>
    <property type="match status" value="1"/>
</dbReference>
<feature type="region of interest" description="Disordered" evidence="2">
    <location>
        <begin position="1"/>
        <end position="31"/>
    </location>
</feature>
<dbReference type="InterPro" id="IPR001394">
    <property type="entry name" value="Peptidase_C19_UCH"/>
</dbReference>
<dbReference type="OrthoDB" id="289038at2759"/>
<dbReference type="GO" id="GO:0016579">
    <property type="term" value="P:protein deubiquitination"/>
    <property type="evidence" value="ECO:0007669"/>
    <property type="project" value="InterPro"/>
</dbReference>
<evidence type="ECO:0000313" key="4">
    <source>
        <dbReference type="EMBL" id="ETO20510.1"/>
    </source>
</evidence>
<feature type="compositionally biased region" description="Acidic residues" evidence="2">
    <location>
        <begin position="743"/>
        <end position="759"/>
    </location>
</feature>
<dbReference type="PANTHER" id="PTHR24006:SF827">
    <property type="entry name" value="UBIQUITIN CARBOXYL-TERMINAL HYDROLASE 34"/>
    <property type="match status" value="1"/>
</dbReference>
<feature type="compositionally biased region" description="Low complexity" evidence="2">
    <location>
        <begin position="1"/>
        <end position="21"/>
    </location>
</feature>
<dbReference type="EC" id="3.4.19.12" evidence="1"/>
<feature type="non-terminal residue" evidence="4">
    <location>
        <position position="1"/>
    </location>
</feature>
<comment type="similarity">
    <text evidence="1">Belongs to the peptidase C19 family.</text>
</comment>
<comment type="caution">
    <text evidence="4">The sequence shown here is derived from an EMBL/GenBank/DDBJ whole genome shotgun (WGS) entry which is preliminary data.</text>
</comment>
<proteinExistence type="inferred from homology"/>
<feature type="compositionally biased region" description="Polar residues" evidence="2">
    <location>
        <begin position="768"/>
        <end position="807"/>
    </location>
</feature>
<feature type="domain" description="USP" evidence="3">
    <location>
        <begin position="466"/>
        <end position="873"/>
    </location>
</feature>
<comment type="catalytic activity">
    <reaction evidence="1">
        <text>Thiol-dependent hydrolysis of ester, thioester, amide, peptide and isopeptide bonds formed by the C-terminal Gly of ubiquitin (a 76-residue protein attached to proteins as an intracellular targeting signal).</text>
        <dbReference type="EC" id="3.4.19.12"/>
    </reaction>
</comment>
<dbReference type="Gene3D" id="3.90.70.10">
    <property type="entry name" value="Cysteine proteinases"/>
    <property type="match status" value="1"/>
</dbReference>
<feature type="compositionally biased region" description="Basic and acidic residues" evidence="2">
    <location>
        <begin position="729"/>
        <end position="742"/>
    </location>
</feature>
<feature type="region of interest" description="Disordered" evidence="2">
    <location>
        <begin position="114"/>
        <end position="174"/>
    </location>
</feature>
<dbReference type="PROSITE" id="PS50235">
    <property type="entry name" value="USP_3"/>
    <property type="match status" value="1"/>
</dbReference>
<keyword evidence="1" id="KW-0833">Ubl conjugation pathway</keyword>
<dbReference type="Pfam" id="PF00443">
    <property type="entry name" value="UCH"/>
    <property type="match status" value="1"/>
</dbReference>
<dbReference type="SUPFAM" id="SSF54001">
    <property type="entry name" value="Cysteine proteinases"/>
    <property type="match status" value="1"/>
</dbReference>
<evidence type="ECO:0000256" key="2">
    <source>
        <dbReference type="SAM" id="MobiDB-lite"/>
    </source>
</evidence>
<feature type="compositionally biased region" description="Polar residues" evidence="2">
    <location>
        <begin position="138"/>
        <end position="166"/>
    </location>
</feature>
<dbReference type="Proteomes" id="UP000023152">
    <property type="component" value="Unassembled WGS sequence"/>
</dbReference>
<feature type="region of interest" description="Disordered" evidence="2">
    <location>
        <begin position="723"/>
        <end position="811"/>
    </location>
</feature>
<name>X6N2M1_RETFI</name>
<accession>X6N2M1</accession>